<comment type="similarity">
    <text evidence="3">Belongs to the cclA family.</text>
</comment>
<evidence type="ECO:0000256" key="1">
    <source>
        <dbReference type="ARBA" id="ARBA00004123"/>
    </source>
</evidence>
<proteinExistence type="inferred from homology"/>
<dbReference type="Gene3D" id="2.60.120.920">
    <property type="match status" value="1"/>
</dbReference>
<dbReference type="PANTHER" id="PTHR10598">
    <property type="entry name" value="SET1/ASH2 HISTONE METHYLTRANSFERASE COMPLEX SUBUNIT ASH2"/>
    <property type="match status" value="1"/>
</dbReference>
<dbReference type="Proteomes" id="UP000051530">
    <property type="component" value="Unassembled WGS sequence"/>
</dbReference>
<dbReference type="PANTHER" id="PTHR10598:SF0">
    <property type="entry name" value="SET1_ASH2 HISTONE METHYLTRANSFERASE COMPLEX SUBUNIT ASH2"/>
    <property type="match status" value="1"/>
</dbReference>
<dbReference type="InterPro" id="IPR001870">
    <property type="entry name" value="B30.2/SPRY"/>
</dbReference>
<dbReference type="GO" id="GO:0048188">
    <property type="term" value="C:Set1C/COMPASS complex"/>
    <property type="evidence" value="ECO:0007669"/>
    <property type="project" value="InterPro"/>
</dbReference>
<feature type="domain" description="B30.2/SPRY" evidence="4">
    <location>
        <begin position="1"/>
        <end position="178"/>
    </location>
</feature>
<dbReference type="PROSITE" id="PS50188">
    <property type="entry name" value="B302_SPRY"/>
    <property type="match status" value="1"/>
</dbReference>
<dbReference type="AlphaFoldDB" id="A0A0R0M5B6"/>
<dbReference type="SMART" id="SM00449">
    <property type="entry name" value="SPRY"/>
    <property type="match status" value="1"/>
</dbReference>
<dbReference type="InterPro" id="IPR003877">
    <property type="entry name" value="SPRY_dom"/>
</dbReference>
<comment type="subcellular location">
    <subcellularLocation>
        <location evidence="1">Nucleus</location>
    </subcellularLocation>
</comment>
<keyword evidence="5" id="KW-0489">Methyltransferase</keyword>
<reference evidence="5 6" key="1">
    <citation type="submission" date="2015-07" db="EMBL/GenBank/DDBJ databases">
        <title>The genome of Pseudoloma neurophilia, a relevant intracellular parasite of the zebrafish.</title>
        <authorList>
            <person name="Ndikumana S."/>
            <person name="Pelin A."/>
            <person name="Sanders J."/>
            <person name="Corradi N."/>
        </authorList>
    </citation>
    <scope>NUCLEOTIDE SEQUENCE [LARGE SCALE GENOMIC DNA]</scope>
    <source>
        <strain evidence="5 6">MK1</strain>
    </source>
</reference>
<keyword evidence="6" id="KW-1185">Reference proteome</keyword>
<evidence type="ECO:0000259" key="4">
    <source>
        <dbReference type="PROSITE" id="PS50188"/>
    </source>
</evidence>
<dbReference type="InterPro" id="IPR043136">
    <property type="entry name" value="B30.2/SPRY_sf"/>
</dbReference>
<keyword evidence="2" id="KW-0539">Nucleus</keyword>
<comment type="caution">
    <text evidence="5">The sequence shown here is derived from an EMBL/GenBank/DDBJ whole genome shotgun (WGS) entry which is preliminary data.</text>
</comment>
<evidence type="ECO:0000313" key="5">
    <source>
        <dbReference type="EMBL" id="KRH94782.1"/>
    </source>
</evidence>
<dbReference type="EMBL" id="LGUB01000032">
    <property type="protein sequence ID" value="KRH94782.1"/>
    <property type="molecule type" value="Genomic_DNA"/>
</dbReference>
<name>A0A0R0M5B6_9MICR</name>
<dbReference type="GO" id="GO:0008168">
    <property type="term" value="F:methyltransferase activity"/>
    <property type="evidence" value="ECO:0007669"/>
    <property type="project" value="UniProtKB-KW"/>
</dbReference>
<evidence type="ECO:0000256" key="3">
    <source>
        <dbReference type="ARBA" id="ARBA00038149"/>
    </source>
</evidence>
<sequence length="212" mass="24494">MSNLEEQMDQLVNKCTALDWNIDCRMTSLFIKINGTGDAQFKLFKLSNKKNNRAVRTISGIIGSFYFEITVLNPQVRVGICTKSFNLLSPVGGPYSWAYGSFKGYKYHENIRNVYNERFDKFDVISVWKNNNQLRFFKNGEDCGLAFDNLEENTEYFPCLSFHGKGAEVEINFGPCFSYLDGISRQESKNIQKLKLLKQKMVDNPEYFLICD</sequence>
<protein>
    <submittedName>
        <fullName evidence="5">Histone H3 (Lys4) methyltransferase complex, subunit CPS60/ASH2/BRE2</fullName>
    </submittedName>
</protein>
<keyword evidence="5" id="KW-0808">Transferase</keyword>
<accession>A0A0R0M5B6</accession>
<organism evidence="5 6">
    <name type="scientific">Pseudoloma neurophilia</name>
    <dbReference type="NCBI Taxonomy" id="146866"/>
    <lineage>
        <taxon>Eukaryota</taxon>
        <taxon>Fungi</taxon>
        <taxon>Fungi incertae sedis</taxon>
        <taxon>Microsporidia</taxon>
        <taxon>Pseudoloma</taxon>
    </lineage>
</organism>
<dbReference type="OrthoDB" id="2186329at2759"/>
<evidence type="ECO:0000313" key="6">
    <source>
        <dbReference type="Proteomes" id="UP000051530"/>
    </source>
</evidence>
<dbReference type="VEuPathDB" id="MicrosporidiaDB:M153_14900010070"/>
<dbReference type="Pfam" id="PF00622">
    <property type="entry name" value="SPRY"/>
    <property type="match status" value="1"/>
</dbReference>
<evidence type="ECO:0000256" key="2">
    <source>
        <dbReference type="ARBA" id="ARBA00023242"/>
    </source>
</evidence>
<dbReference type="InterPro" id="IPR037353">
    <property type="entry name" value="ASH2"/>
</dbReference>
<dbReference type="InterPro" id="IPR013320">
    <property type="entry name" value="ConA-like_dom_sf"/>
</dbReference>
<dbReference type="GO" id="GO:0000976">
    <property type="term" value="F:transcription cis-regulatory region binding"/>
    <property type="evidence" value="ECO:0007669"/>
    <property type="project" value="TreeGrafter"/>
</dbReference>
<dbReference type="GO" id="GO:0032259">
    <property type="term" value="P:methylation"/>
    <property type="evidence" value="ECO:0007669"/>
    <property type="project" value="UniProtKB-KW"/>
</dbReference>
<gene>
    <name evidence="5" type="ORF">M153_14900010070</name>
</gene>
<dbReference type="SUPFAM" id="SSF49899">
    <property type="entry name" value="Concanavalin A-like lectins/glucanases"/>
    <property type="match status" value="1"/>
</dbReference>